<dbReference type="GO" id="GO:0044614">
    <property type="term" value="C:nuclear pore cytoplasmic filaments"/>
    <property type="evidence" value="ECO:0000318"/>
    <property type="project" value="GO_Central"/>
</dbReference>
<dbReference type="GO" id="GO:0005737">
    <property type="term" value="C:cytoplasm"/>
    <property type="evidence" value="ECO:0000318"/>
    <property type="project" value="GO_Central"/>
</dbReference>
<gene>
    <name evidence="20" type="primary">gle1.L</name>
</gene>
<dbReference type="GO" id="GO:0005543">
    <property type="term" value="F:phospholipid binding"/>
    <property type="evidence" value="ECO:0000318"/>
    <property type="project" value="GO_Central"/>
</dbReference>
<evidence type="ECO:0000256" key="8">
    <source>
        <dbReference type="ARBA" id="ARBA00023010"/>
    </source>
</evidence>
<evidence type="ECO:0000256" key="9">
    <source>
        <dbReference type="ARBA" id="ARBA00023054"/>
    </source>
</evidence>
<feature type="compositionally biased region" description="Low complexity" evidence="18">
    <location>
        <begin position="348"/>
        <end position="364"/>
    </location>
</feature>
<evidence type="ECO:0000256" key="13">
    <source>
        <dbReference type="ARBA" id="ARBA00026227"/>
    </source>
</evidence>
<evidence type="ECO:0000313" key="19">
    <source>
        <dbReference type="Proteomes" id="UP000186698"/>
    </source>
</evidence>
<evidence type="ECO:0000256" key="15">
    <source>
        <dbReference type="ARBA" id="ARBA00030897"/>
    </source>
</evidence>
<dbReference type="PANTHER" id="PTHR12960:SF0">
    <property type="entry name" value="MRNA EXPORT FACTOR GLE1"/>
    <property type="match status" value="1"/>
</dbReference>
<dbReference type="Gene3D" id="1.25.40.510">
    <property type="entry name" value="GLE1-like"/>
    <property type="match status" value="1"/>
</dbReference>
<comment type="subcellular location">
    <subcellularLocation>
        <location evidence="1">Cytoplasm</location>
    </subcellularLocation>
    <subcellularLocation>
        <location evidence="2">Nucleus</location>
        <location evidence="2">Nuclear pore complex</location>
    </subcellularLocation>
</comment>
<keyword evidence="5" id="KW-0963">Cytoplasm</keyword>
<feature type="compositionally biased region" description="Polar residues" evidence="18">
    <location>
        <begin position="61"/>
        <end position="70"/>
    </location>
</feature>
<evidence type="ECO:0000256" key="11">
    <source>
        <dbReference type="ARBA" id="ARBA00023242"/>
    </source>
</evidence>
<evidence type="ECO:0000256" key="1">
    <source>
        <dbReference type="ARBA" id="ARBA00004496"/>
    </source>
</evidence>
<evidence type="ECO:0000256" key="10">
    <source>
        <dbReference type="ARBA" id="ARBA00023132"/>
    </source>
</evidence>
<feature type="coiled-coil region" evidence="17">
    <location>
        <begin position="157"/>
        <end position="235"/>
    </location>
</feature>
<keyword evidence="19" id="KW-1185">Reference proteome</keyword>
<keyword evidence="7" id="KW-0653">Protein transport</keyword>
<keyword evidence="10" id="KW-0906">Nuclear pore complex</keyword>
<dbReference type="AlphaFoldDB" id="A0A8J1LHY4"/>
<evidence type="ECO:0000256" key="6">
    <source>
        <dbReference type="ARBA" id="ARBA00022816"/>
    </source>
</evidence>
<dbReference type="InterPro" id="IPR012476">
    <property type="entry name" value="GLE1"/>
</dbReference>
<reference evidence="20" key="1">
    <citation type="submission" date="2025-08" db="UniProtKB">
        <authorList>
            <consortium name="RefSeq"/>
        </authorList>
    </citation>
    <scope>IDENTIFICATION</scope>
    <source>
        <strain evidence="20">J_2021</strain>
        <tissue evidence="20">Erythrocytes</tissue>
    </source>
</reference>
<keyword evidence="6" id="KW-0509">mRNA transport</keyword>
<dbReference type="PANTHER" id="PTHR12960">
    <property type="entry name" value="GLE-1-RELATED"/>
    <property type="match status" value="1"/>
</dbReference>
<dbReference type="GO" id="GO:0016973">
    <property type="term" value="P:poly(A)+ mRNA export from nucleus"/>
    <property type="evidence" value="ECO:0000318"/>
    <property type="project" value="GO_Central"/>
</dbReference>
<dbReference type="OrthoDB" id="420884at2759"/>
<keyword evidence="4" id="KW-0813">Transport</keyword>
<dbReference type="Proteomes" id="UP000186698">
    <property type="component" value="Chromosome 8L"/>
</dbReference>
<dbReference type="GO" id="GO:0031369">
    <property type="term" value="F:translation initiation factor binding"/>
    <property type="evidence" value="ECO:0000318"/>
    <property type="project" value="GO_Central"/>
</dbReference>
<sequence>MSRRDWKTLKALQQSPKAKLRYETEWSLDEEELLERSMALCMLSPHSARVLDNIISPVQRRTSNTNSLSAQEIGDDDSLKPVSLDSRTDFSDLVIEKPPESHQPSLMKVQTSINLHSERLAEVEGSIYLYREAERIKMQNQLQKRLEMCVQYEKNFADQAAEQLKRFEEMMELKQRQERDRLQEQLEAGSKEALGQQEKLKEEHRTRAKLLNRKLREAELQRYQEQERIRQEEGRERKRRLCDLQQEVLQLVQQIEMDYKHQETLRVDLSTYSQRGNQICGILSSVVRSSEQSGFPTQEDVNIGERFLQEMQALVSAMQQTVSAAEERRKAEEVADREKQKELEKQQQTKAQAPTPAPAQTQKQSQKEGLQVKASPCIMKRYQQLQSLLEQTLNDIAPFQDSKDSKVKAVRVELQKAVYIPVSQISTESASKMKETFEKLNNLLMGKRVSSCGSTVISVSQHPQALNFVYYKLAEKFVKQGEQEIASHHEAAFPLAAVASGIWEHHPQVGELFLAHLYKKCPYAVPFYPAHKKGTPIEEYRRILGYEVEDSQVESQDNFLKRMSGMIRLYAAVIQIRWQYGLKQESHPHGLNYAWQWLAQLLNLEPLADVTSTLLYDFLEVCGNAMMLTYQDQFVKLLLLIQEEYLPRIEMISTSEQMGSVARLKLFLENSRKKREIPLPKGYLNQSFWRS</sequence>
<proteinExistence type="inferred from homology"/>
<evidence type="ECO:0000256" key="14">
    <source>
        <dbReference type="ARBA" id="ARBA00029983"/>
    </source>
</evidence>
<dbReference type="CTD" id="108704461"/>
<evidence type="ECO:0000313" key="20">
    <source>
        <dbReference type="RefSeq" id="XP_041429142.1"/>
    </source>
</evidence>
<feature type="region of interest" description="Disordered" evidence="18">
    <location>
        <begin position="61"/>
        <end position="81"/>
    </location>
</feature>
<dbReference type="FunFam" id="1.25.40.510:FF:000001">
    <property type="entry name" value="Nucleoporin GLE1 isoform 1"/>
    <property type="match status" value="1"/>
</dbReference>
<dbReference type="KEGG" id="xla:108704461"/>
<evidence type="ECO:0000256" key="5">
    <source>
        <dbReference type="ARBA" id="ARBA00022490"/>
    </source>
</evidence>
<dbReference type="RefSeq" id="XP_041429142.1">
    <property type="nucleotide sequence ID" value="XM_041573208.1"/>
</dbReference>
<comment type="function">
    <text evidence="12">Required for the export of mRNAs containing poly(A) tails from the nucleus into the cytoplasm. May be involved in the terminal step of the mRNA transport through the nuclear pore complex (NPC).</text>
</comment>
<keyword evidence="11" id="KW-0539">Nucleus</keyword>
<dbReference type="GeneID" id="108704461"/>
<evidence type="ECO:0000256" key="18">
    <source>
        <dbReference type="SAM" id="MobiDB-lite"/>
    </source>
</evidence>
<protein>
    <recommendedName>
        <fullName evidence="13">mRNA export factor GLE1</fullName>
    </recommendedName>
    <alternativeName>
        <fullName evidence="15">GLE1 RNA export mediator</fullName>
    </alternativeName>
    <alternativeName>
        <fullName evidence="16">GLE1-like protein</fullName>
    </alternativeName>
    <alternativeName>
        <fullName evidence="14">Nucleoporin GLE1</fullName>
    </alternativeName>
</protein>
<evidence type="ECO:0000256" key="4">
    <source>
        <dbReference type="ARBA" id="ARBA00022448"/>
    </source>
</evidence>
<dbReference type="GO" id="GO:0015031">
    <property type="term" value="P:protein transport"/>
    <property type="evidence" value="ECO:0007669"/>
    <property type="project" value="UniProtKB-KW"/>
</dbReference>
<dbReference type="InterPro" id="IPR038506">
    <property type="entry name" value="GLE1-like_sf"/>
</dbReference>
<dbReference type="GO" id="GO:0000822">
    <property type="term" value="F:inositol hexakisphosphate binding"/>
    <property type="evidence" value="ECO:0000318"/>
    <property type="project" value="GO_Central"/>
</dbReference>
<accession>A0A8J1LHY4</accession>
<evidence type="ECO:0000256" key="16">
    <source>
        <dbReference type="ARBA" id="ARBA00031503"/>
    </source>
</evidence>
<comment type="similarity">
    <text evidence="3">Belongs to the GLE1 family.</text>
</comment>
<evidence type="ECO:0000256" key="12">
    <source>
        <dbReference type="ARBA" id="ARBA00024680"/>
    </source>
</evidence>
<feature type="compositionally biased region" description="Basic and acidic residues" evidence="18">
    <location>
        <begin position="326"/>
        <end position="347"/>
    </location>
</feature>
<evidence type="ECO:0000256" key="3">
    <source>
        <dbReference type="ARBA" id="ARBA00011056"/>
    </source>
</evidence>
<evidence type="ECO:0000256" key="2">
    <source>
        <dbReference type="ARBA" id="ARBA00004567"/>
    </source>
</evidence>
<keyword evidence="8" id="KW-0811">Translocation</keyword>
<name>A0A8J1LHY4_XENLA</name>
<evidence type="ECO:0000256" key="17">
    <source>
        <dbReference type="SAM" id="Coils"/>
    </source>
</evidence>
<dbReference type="Pfam" id="PF07817">
    <property type="entry name" value="GLE1"/>
    <property type="match status" value="1"/>
</dbReference>
<feature type="region of interest" description="Disordered" evidence="18">
    <location>
        <begin position="326"/>
        <end position="370"/>
    </location>
</feature>
<keyword evidence="9 17" id="KW-0175">Coiled coil</keyword>
<evidence type="ECO:0000256" key="7">
    <source>
        <dbReference type="ARBA" id="ARBA00022927"/>
    </source>
</evidence>
<organism evidence="19 20">
    <name type="scientific">Xenopus laevis</name>
    <name type="common">African clawed frog</name>
    <dbReference type="NCBI Taxonomy" id="8355"/>
    <lineage>
        <taxon>Eukaryota</taxon>
        <taxon>Metazoa</taxon>
        <taxon>Chordata</taxon>
        <taxon>Craniata</taxon>
        <taxon>Vertebrata</taxon>
        <taxon>Euteleostomi</taxon>
        <taxon>Amphibia</taxon>
        <taxon>Batrachia</taxon>
        <taxon>Anura</taxon>
        <taxon>Pipoidea</taxon>
        <taxon>Pipidae</taxon>
        <taxon>Xenopodinae</taxon>
        <taxon>Xenopus</taxon>
        <taxon>Xenopus</taxon>
    </lineage>
</organism>